<feature type="compositionally biased region" description="Polar residues" evidence="1">
    <location>
        <begin position="1"/>
        <end position="12"/>
    </location>
</feature>
<dbReference type="EMBL" id="JAQQWK010000002">
    <property type="protein sequence ID" value="KAK8051339.1"/>
    <property type="molecule type" value="Genomic_DNA"/>
</dbReference>
<evidence type="ECO:0000313" key="3">
    <source>
        <dbReference type="Proteomes" id="UP001444661"/>
    </source>
</evidence>
<accession>A0ABR1TXH5</accession>
<protein>
    <submittedName>
        <fullName evidence="2">Uncharacterized protein</fullName>
    </submittedName>
</protein>
<reference evidence="2 3" key="1">
    <citation type="submission" date="2023-01" db="EMBL/GenBank/DDBJ databases">
        <title>Analysis of 21 Apiospora genomes using comparative genomics revels a genus with tremendous synthesis potential of carbohydrate active enzymes and secondary metabolites.</title>
        <authorList>
            <person name="Sorensen T."/>
        </authorList>
    </citation>
    <scope>NUCLEOTIDE SEQUENCE [LARGE SCALE GENOMIC DNA]</scope>
    <source>
        <strain evidence="2 3">CBS 33761</strain>
    </source>
</reference>
<evidence type="ECO:0000313" key="2">
    <source>
        <dbReference type="EMBL" id="KAK8051339.1"/>
    </source>
</evidence>
<proteinExistence type="predicted"/>
<comment type="caution">
    <text evidence="2">The sequence shown here is derived from an EMBL/GenBank/DDBJ whole genome shotgun (WGS) entry which is preliminary data.</text>
</comment>
<dbReference type="Proteomes" id="UP001444661">
    <property type="component" value="Unassembled WGS sequence"/>
</dbReference>
<organism evidence="2 3">
    <name type="scientific">Apiospora rasikravindrae</name>
    <dbReference type="NCBI Taxonomy" id="990691"/>
    <lineage>
        <taxon>Eukaryota</taxon>
        <taxon>Fungi</taxon>
        <taxon>Dikarya</taxon>
        <taxon>Ascomycota</taxon>
        <taxon>Pezizomycotina</taxon>
        <taxon>Sordariomycetes</taxon>
        <taxon>Xylariomycetidae</taxon>
        <taxon>Amphisphaeriales</taxon>
        <taxon>Apiosporaceae</taxon>
        <taxon>Apiospora</taxon>
    </lineage>
</organism>
<name>A0ABR1TXH5_9PEZI</name>
<keyword evidence="3" id="KW-1185">Reference proteome</keyword>
<gene>
    <name evidence="2" type="ORF">PG993_002724</name>
</gene>
<sequence length="172" mass="19396">MATSASGGMSPSQDHRRPIRISGYDDAKSEYPRLRVRRPFFSSESPYGIDTDGEVSPATDRSLHDRFLYSPIQVLTPLRPPTSSWTPVNNPHPHHHHYDTVPPPPPPHNHWLSAVPRLASPQTYHHAAPPPLHTPSPAIYHHHHHHSHVPHMPPLRNPFYQTTTTIATRLAA</sequence>
<evidence type="ECO:0000256" key="1">
    <source>
        <dbReference type="SAM" id="MobiDB-lite"/>
    </source>
</evidence>
<feature type="region of interest" description="Disordered" evidence="1">
    <location>
        <begin position="122"/>
        <end position="148"/>
    </location>
</feature>
<feature type="region of interest" description="Disordered" evidence="1">
    <location>
        <begin position="1"/>
        <end position="28"/>
    </location>
</feature>